<dbReference type="InterPro" id="IPR023395">
    <property type="entry name" value="MCP_dom_sf"/>
</dbReference>
<dbReference type="Proteomes" id="UP000838878">
    <property type="component" value="Chromosome 12"/>
</dbReference>
<evidence type="ECO:0000256" key="7">
    <source>
        <dbReference type="ARBA" id="ARBA00022989"/>
    </source>
</evidence>
<dbReference type="FunFam" id="1.50.40.10:FF:000018">
    <property type="entry name" value="S-adenosylmethionine mitochondrial carrier protein-like"/>
    <property type="match status" value="1"/>
</dbReference>
<sequence>MEHSEKSKNFKSYFTPAVAGAIAGVSVDVTLYPLDTLKTRLQSQQGFYKAGGFSGVYRGLLTVATSSMPTTALFFVSYEATKNIFQPLVSPQFAPIVHMLAASVGEVLACVIRVPTEIAKQRKQTYTGTEKRSSIRILAHAFKTEGLRKGVYRGFLSTVLRDLPFSFIELPLWELLKTMVRERNNGEISTFQSAVCGSIAGGAAAAATTPLDVAKTRIMLAEGGARRIAPVLRDIYLQTGLRGLFAGVTPRASAFFLGGFVFFGVYDDMKKLFEQYCDR</sequence>
<evidence type="ECO:0000256" key="1">
    <source>
        <dbReference type="ARBA" id="ARBA00004448"/>
    </source>
</evidence>
<comment type="similarity">
    <text evidence="2 11">Belongs to the mitochondrial carrier (TC 2.A.29) family.</text>
</comment>
<evidence type="ECO:0000256" key="9">
    <source>
        <dbReference type="ARBA" id="ARBA00023136"/>
    </source>
</evidence>
<feature type="transmembrane region" description="Helical" evidence="12">
    <location>
        <begin position="243"/>
        <end position="266"/>
    </location>
</feature>
<keyword evidence="14" id="KW-1185">Reference proteome</keyword>
<keyword evidence="3 11" id="KW-0813">Transport</keyword>
<dbReference type="SUPFAM" id="SSF103506">
    <property type="entry name" value="Mitochondrial carrier"/>
    <property type="match status" value="1"/>
</dbReference>
<proteinExistence type="inferred from homology"/>
<dbReference type="OrthoDB" id="276989at2759"/>
<feature type="non-terminal residue" evidence="13">
    <location>
        <position position="279"/>
    </location>
</feature>
<dbReference type="Gene3D" id="1.50.40.10">
    <property type="entry name" value="Mitochondrial carrier domain"/>
    <property type="match status" value="1"/>
</dbReference>
<dbReference type="EMBL" id="OV170232">
    <property type="protein sequence ID" value="CAH0717597.1"/>
    <property type="molecule type" value="Genomic_DNA"/>
</dbReference>
<evidence type="ECO:0000256" key="2">
    <source>
        <dbReference type="ARBA" id="ARBA00006375"/>
    </source>
</evidence>
<evidence type="ECO:0008006" key="15">
    <source>
        <dbReference type="Google" id="ProtNLM"/>
    </source>
</evidence>
<evidence type="ECO:0000256" key="12">
    <source>
        <dbReference type="SAM" id="Phobius"/>
    </source>
</evidence>
<organism evidence="13 14">
    <name type="scientific">Brenthis ino</name>
    <name type="common">lesser marbled fritillary</name>
    <dbReference type="NCBI Taxonomy" id="405034"/>
    <lineage>
        <taxon>Eukaryota</taxon>
        <taxon>Metazoa</taxon>
        <taxon>Ecdysozoa</taxon>
        <taxon>Arthropoda</taxon>
        <taxon>Hexapoda</taxon>
        <taxon>Insecta</taxon>
        <taxon>Pterygota</taxon>
        <taxon>Neoptera</taxon>
        <taxon>Endopterygota</taxon>
        <taxon>Lepidoptera</taxon>
        <taxon>Glossata</taxon>
        <taxon>Ditrysia</taxon>
        <taxon>Papilionoidea</taxon>
        <taxon>Nymphalidae</taxon>
        <taxon>Heliconiinae</taxon>
        <taxon>Argynnini</taxon>
        <taxon>Brenthis</taxon>
    </lineage>
</organism>
<feature type="transmembrane region" description="Helical" evidence="12">
    <location>
        <begin position="55"/>
        <end position="76"/>
    </location>
</feature>
<keyword evidence="7 12" id="KW-1133">Transmembrane helix</keyword>
<evidence type="ECO:0000313" key="14">
    <source>
        <dbReference type="Proteomes" id="UP000838878"/>
    </source>
</evidence>
<feature type="transmembrane region" description="Helical" evidence="12">
    <location>
        <begin position="12"/>
        <end position="34"/>
    </location>
</feature>
<keyword evidence="6" id="KW-0999">Mitochondrion inner membrane</keyword>
<evidence type="ECO:0000256" key="6">
    <source>
        <dbReference type="ARBA" id="ARBA00022792"/>
    </source>
</evidence>
<dbReference type="Pfam" id="PF00153">
    <property type="entry name" value="Mito_carr"/>
    <property type="match status" value="3"/>
</dbReference>
<name>A0A8J9VSL7_9NEOP</name>
<evidence type="ECO:0000256" key="5">
    <source>
        <dbReference type="ARBA" id="ARBA00022737"/>
    </source>
</evidence>
<feature type="repeat" description="Solcar" evidence="10">
    <location>
        <begin position="188"/>
        <end position="272"/>
    </location>
</feature>
<keyword evidence="4 10" id="KW-0812">Transmembrane</keyword>
<protein>
    <recommendedName>
        <fullName evidence="15">S-adenosylmethionine mitochondrial carrier protein</fullName>
    </recommendedName>
</protein>
<evidence type="ECO:0000256" key="4">
    <source>
        <dbReference type="ARBA" id="ARBA00022692"/>
    </source>
</evidence>
<evidence type="ECO:0000256" key="3">
    <source>
        <dbReference type="ARBA" id="ARBA00022448"/>
    </source>
</evidence>
<evidence type="ECO:0000256" key="11">
    <source>
        <dbReference type="RuleBase" id="RU000488"/>
    </source>
</evidence>
<feature type="repeat" description="Solcar" evidence="10">
    <location>
        <begin position="93"/>
        <end position="179"/>
    </location>
</feature>
<keyword evidence="9 10" id="KW-0472">Membrane</keyword>
<dbReference type="GO" id="GO:0005743">
    <property type="term" value="C:mitochondrial inner membrane"/>
    <property type="evidence" value="ECO:0007669"/>
    <property type="project" value="UniProtKB-SubCell"/>
</dbReference>
<gene>
    <name evidence="13" type="ORF">BINO364_LOCUS4188</name>
</gene>
<feature type="repeat" description="Solcar" evidence="10">
    <location>
        <begin position="11"/>
        <end position="84"/>
    </location>
</feature>
<dbReference type="PANTHER" id="PTHR45667">
    <property type="entry name" value="S-ADENOSYLMETHIONINE MITOCHONDRIAL CARRIER PROTEIN"/>
    <property type="match status" value="1"/>
</dbReference>
<evidence type="ECO:0000313" key="13">
    <source>
        <dbReference type="EMBL" id="CAH0717597.1"/>
    </source>
</evidence>
<comment type="subcellular location">
    <subcellularLocation>
        <location evidence="1">Mitochondrion inner membrane</location>
        <topology evidence="1">Multi-pass membrane protein</topology>
    </subcellularLocation>
</comment>
<dbReference type="PROSITE" id="PS50920">
    <property type="entry name" value="SOLCAR"/>
    <property type="match status" value="3"/>
</dbReference>
<evidence type="ECO:0000256" key="8">
    <source>
        <dbReference type="ARBA" id="ARBA00023128"/>
    </source>
</evidence>
<reference evidence="13" key="1">
    <citation type="submission" date="2021-12" db="EMBL/GenBank/DDBJ databases">
        <authorList>
            <person name="Martin H S."/>
        </authorList>
    </citation>
    <scope>NUCLEOTIDE SEQUENCE</scope>
</reference>
<accession>A0A8J9VSL7</accession>
<keyword evidence="5" id="KW-0677">Repeat</keyword>
<dbReference type="AlphaFoldDB" id="A0A8J9VSL7"/>
<keyword evidence="8" id="KW-0496">Mitochondrion</keyword>
<dbReference type="InterPro" id="IPR018108">
    <property type="entry name" value="MCP_transmembrane"/>
</dbReference>
<evidence type="ECO:0000256" key="10">
    <source>
        <dbReference type="PROSITE-ProRule" id="PRU00282"/>
    </source>
</evidence>